<reference evidence="1 2" key="1">
    <citation type="submission" date="2013-04" db="EMBL/GenBank/DDBJ databases">
        <title>The Genome Sequence of Bacteroides massiliensis DSM 17679.</title>
        <authorList>
            <consortium name="The Broad Institute Genomics Platform"/>
            <person name="Earl A."/>
            <person name="Ward D."/>
            <person name="Feldgarden M."/>
            <person name="Gevers D."/>
            <person name="Martens E."/>
            <person name="Fenner L."/>
            <person name="Roux V."/>
            <person name="Mallet M.N."/>
            <person name="Raoult D."/>
            <person name="Walker B."/>
            <person name="Young S."/>
            <person name="Zeng Q."/>
            <person name="Gargeya S."/>
            <person name="Fitzgerald M."/>
            <person name="Haas B."/>
            <person name="Abouelleil A."/>
            <person name="Allen A.W."/>
            <person name="Alvarado L."/>
            <person name="Arachchi H.M."/>
            <person name="Berlin A.M."/>
            <person name="Chapman S.B."/>
            <person name="Gainer-Dewar J."/>
            <person name="Goldberg J."/>
            <person name="Griggs A."/>
            <person name="Gujja S."/>
            <person name="Hansen M."/>
            <person name="Howarth C."/>
            <person name="Imamovic A."/>
            <person name="Ireland A."/>
            <person name="Larimer J."/>
            <person name="McCowan C."/>
            <person name="Murphy C."/>
            <person name="Pearson M."/>
            <person name="Poon T.W."/>
            <person name="Priest M."/>
            <person name="Roberts A."/>
            <person name="Saif S."/>
            <person name="Shea T."/>
            <person name="Sisk P."/>
            <person name="Sykes S."/>
            <person name="Wortman J."/>
            <person name="Nusbaum C."/>
            <person name="Birren B."/>
        </authorList>
    </citation>
    <scope>NUCLEOTIDE SEQUENCE [LARGE SCALE GENOMIC DNA]</scope>
    <source>
        <strain evidence="2">B84634 / Timone 84634 / DSM 17679 / JCM 13223</strain>
    </source>
</reference>
<gene>
    <name evidence="1" type="ORF">HMPREF1534_02520</name>
</gene>
<evidence type="ECO:0000313" key="1">
    <source>
        <dbReference type="EMBL" id="EOA54048.1"/>
    </source>
</evidence>
<protein>
    <submittedName>
        <fullName evidence="1">Uncharacterized protein</fullName>
    </submittedName>
</protein>
<sequence length="66" mass="7582">MFFMGVYQKLNRSIPSSAVGVGLACPNTRSKLFSGEQTSPLRTKRQYYPRFDNPNFVYGKIFNQQV</sequence>
<dbReference type="EMBL" id="AQHY01000028">
    <property type="protein sequence ID" value="EOA54048.1"/>
    <property type="molecule type" value="Genomic_DNA"/>
</dbReference>
<accession>U6RFS1</accession>
<dbReference type="HOGENOM" id="CLU_2822131_0_0_10"/>
<dbReference type="STRING" id="1121098.HMPREF1534_02520"/>
<proteinExistence type="predicted"/>
<organism evidence="1 2">
    <name type="scientific">Phocaeicola massiliensis B84634 = Timone 84634 = DSM 17679 = JCM 13223</name>
    <dbReference type="NCBI Taxonomy" id="1121098"/>
    <lineage>
        <taxon>Bacteria</taxon>
        <taxon>Pseudomonadati</taxon>
        <taxon>Bacteroidota</taxon>
        <taxon>Bacteroidia</taxon>
        <taxon>Bacteroidales</taxon>
        <taxon>Bacteroidaceae</taxon>
        <taxon>Phocaeicola</taxon>
    </lineage>
</organism>
<evidence type="ECO:0000313" key="2">
    <source>
        <dbReference type="Proteomes" id="UP000017831"/>
    </source>
</evidence>
<dbReference type="Proteomes" id="UP000017831">
    <property type="component" value="Unassembled WGS sequence"/>
</dbReference>
<name>U6RFS1_9BACT</name>
<comment type="caution">
    <text evidence="1">The sequence shown here is derived from an EMBL/GenBank/DDBJ whole genome shotgun (WGS) entry which is preliminary data.</text>
</comment>
<dbReference type="AlphaFoldDB" id="U6RFS1"/>
<keyword evidence="2" id="KW-1185">Reference proteome</keyword>